<comment type="similarity">
    <text evidence="2 8">Belongs to the SRP14 family.</text>
</comment>
<evidence type="ECO:0000313" key="11">
    <source>
        <dbReference type="Proteomes" id="UP001497623"/>
    </source>
</evidence>
<evidence type="ECO:0000256" key="1">
    <source>
        <dbReference type="ARBA" id="ARBA00004496"/>
    </source>
</evidence>
<feature type="region of interest" description="Disordered" evidence="9">
    <location>
        <begin position="49"/>
        <end position="68"/>
    </location>
</feature>
<comment type="subcellular location">
    <subcellularLocation>
        <location evidence="1 8">Cytoplasm</location>
    </subcellularLocation>
</comment>
<dbReference type="GO" id="GO:0005786">
    <property type="term" value="C:signal recognition particle, endoplasmic reticulum targeting"/>
    <property type="evidence" value="ECO:0007669"/>
    <property type="project" value="UniProtKB-UniRule"/>
</dbReference>
<evidence type="ECO:0000256" key="3">
    <source>
        <dbReference type="ARBA" id="ARBA00017926"/>
    </source>
</evidence>
<dbReference type="InterPro" id="IPR003210">
    <property type="entry name" value="Signal_recog_particle_SRP14"/>
</dbReference>
<feature type="compositionally biased region" description="Basic residues" evidence="9">
    <location>
        <begin position="52"/>
        <end position="62"/>
    </location>
</feature>
<evidence type="ECO:0000256" key="4">
    <source>
        <dbReference type="ARBA" id="ARBA00022490"/>
    </source>
</evidence>
<comment type="caution">
    <text evidence="10">The sequence shown here is derived from an EMBL/GenBank/DDBJ whole genome shotgun (WGS) entry which is preliminary data.</text>
</comment>
<evidence type="ECO:0000256" key="2">
    <source>
        <dbReference type="ARBA" id="ARBA00010349"/>
    </source>
</evidence>
<name>A0AAV2Q2W5_MEGNR</name>
<comment type="function">
    <text evidence="8">Component of the signal recognition particle (SRP) complex, a ribonucleoprotein complex that mediates the cotranslational targeting of secretory and membrane proteins to the endoplasmic reticulum (ER). SRP9 together with SRP14 and the Alu portion of the SRP RNA, constitutes the elongation arrest domain of SRP. The complex of SRP9 and SRP14 is required for SRP RNA binding.</text>
</comment>
<evidence type="ECO:0000256" key="9">
    <source>
        <dbReference type="SAM" id="MobiDB-lite"/>
    </source>
</evidence>
<evidence type="ECO:0000256" key="7">
    <source>
        <dbReference type="ARBA" id="ARBA00023274"/>
    </source>
</evidence>
<organism evidence="10 11">
    <name type="scientific">Meganyctiphanes norvegica</name>
    <name type="common">Northern krill</name>
    <name type="synonym">Thysanopoda norvegica</name>
    <dbReference type="NCBI Taxonomy" id="48144"/>
    <lineage>
        <taxon>Eukaryota</taxon>
        <taxon>Metazoa</taxon>
        <taxon>Ecdysozoa</taxon>
        <taxon>Arthropoda</taxon>
        <taxon>Crustacea</taxon>
        <taxon>Multicrustacea</taxon>
        <taxon>Malacostraca</taxon>
        <taxon>Eumalacostraca</taxon>
        <taxon>Eucarida</taxon>
        <taxon>Euphausiacea</taxon>
        <taxon>Euphausiidae</taxon>
        <taxon>Meganyctiphanes</taxon>
    </lineage>
</organism>
<keyword evidence="6 8" id="KW-0733">Signal recognition particle</keyword>
<dbReference type="AlphaFoldDB" id="A0AAV2Q2W5"/>
<proteinExistence type="inferred from homology"/>
<evidence type="ECO:0000313" key="10">
    <source>
        <dbReference type="EMBL" id="CAL4069499.1"/>
    </source>
</evidence>
<dbReference type="PANTHER" id="PTHR12013">
    <property type="entry name" value="SIGNAL RECOGNITION PARTICLE 14 KD PROTEIN"/>
    <property type="match status" value="1"/>
</dbReference>
<evidence type="ECO:0000256" key="6">
    <source>
        <dbReference type="ARBA" id="ARBA00023135"/>
    </source>
</evidence>
<protein>
    <recommendedName>
        <fullName evidence="3 8">Signal recognition particle 14 kDa protein</fullName>
        <shortName evidence="8">SRP14</shortName>
    </recommendedName>
</protein>
<dbReference type="Proteomes" id="UP001497623">
    <property type="component" value="Unassembled WGS sequence"/>
</dbReference>
<dbReference type="InterPro" id="IPR009018">
    <property type="entry name" value="Signal_recog_particle_SRP9/14"/>
</dbReference>
<comment type="subunit">
    <text evidence="8">Heterodimer with SRP9; binds RNA as heterodimer. Component of a signal recognition particle (SRP) complex that consists of a 7SL RNA molecule of 300 nucleotides and six protein subunits: SRP72, SRP68, SRP54, SRP19, SRP14 and SRP9.</text>
</comment>
<keyword evidence="4 8" id="KW-0963">Cytoplasm</keyword>
<dbReference type="Pfam" id="PF02290">
    <property type="entry name" value="SRP14"/>
    <property type="match status" value="1"/>
</dbReference>
<evidence type="ECO:0000256" key="8">
    <source>
        <dbReference type="RuleBase" id="RU368100"/>
    </source>
</evidence>
<keyword evidence="7 8" id="KW-0687">Ribonucleoprotein</keyword>
<accession>A0AAV2Q2W5</accession>
<dbReference type="Gene3D" id="3.30.720.10">
    <property type="entry name" value="Signal recognition particle alu RNA binding heterodimer, srp9/1"/>
    <property type="match status" value="1"/>
</dbReference>
<reference evidence="10 11" key="1">
    <citation type="submission" date="2024-05" db="EMBL/GenBank/DDBJ databases">
        <authorList>
            <person name="Wallberg A."/>
        </authorList>
    </citation>
    <scope>NUCLEOTIDE SEQUENCE [LARGE SCALE GENOMIC DNA]</scope>
</reference>
<sequence>MAKDVPISSASPNLQSHLNNDIFMSEMLLMFHNARNAGEVTLTIKRYDGRTKPHPKARKLKNGKISSVEPLPEPEEYSCLLRARDRKKKIATVVTASEVLKFQLQFAQFLRSNMDGLKKEKKVKKKTKKATQ</sequence>
<dbReference type="SUPFAM" id="SSF54762">
    <property type="entry name" value="Signal recognition particle alu RNA binding heterodimer, SRP9/14"/>
    <property type="match status" value="1"/>
</dbReference>
<keyword evidence="5 8" id="KW-0694">RNA-binding</keyword>
<keyword evidence="11" id="KW-1185">Reference proteome</keyword>
<evidence type="ECO:0000256" key="5">
    <source>
        <dbReference type="ARBA" id="ARBA00022884"/>
    </source>
</evidence>
<dbReference type="GO" id="GO:0008312">
    <property type="term" value="F:7S RNA binding"/>
    <property type="evidence" value="ECO:0007669"/>
    <property type="project" value="UniProtKB-UniRule"/>
</dbReference>
<dbReference type="GO" id="GO:0030942">
    <property type="term" value="F:endoplasmic reticulum signal peptide binding"/>
    <property type="evidence" value="ECO:0007669"/>
    <property type="project" value="UniProtKB-UniRule"/>
</dbReference>
<gene>
    <name evidence="10" type="ORF">MNOR_LOCUS7895</name>
</gene>
<dbReference type="GO" id="GO:0006614">
    <property type="term" value="P:SRP-dependent cotranslational protein targeting to membrane"/>
    <property type="evidence" value="ECO:0007669"/>
    <property type="project" value="UniProtKB-UniRule"/>
</dbReference>
<dbReference type="EMBL" id="CAXKWB010003560">
    <property type="protein sequence ID" value="CAL4069499.1"/>
    <property type="molecule type" value="Genomic_DNA"/>
</dbReference>
<dbReference type="FunFam" id="3.30.720.10:FF:000003">
    <property type="entry name" value="Signal recognition particle 14"/>
    <property type="match status" value="1"/>
</dbReference>